<name>A0ABS5F8X4_9PROT</name>
<proteinExistence type="predicted"/>
<evidence type="ECO:0000259" key="1">
    <source>
        <dbReference type="Pfam" id="PF01243"/>
    </source>
</evidence>
<evidence type="ECO:0000313" key="2">
    <source>
        <dbReference type="EMBL" id="MBR0668936.1"/>
    </source>
</evidence>
<dbReference type="NCBIfam" id="TIGR04025">
    <property type="entry name" value="PPOX_FMN_DR2398"/>
    <property type="match status" value="1"/>
</dbReference>
<organism evidence="2 3">
    <name type="scientific">Plastoroseomonas hellenica</name>
    <dbReference type="NCBI Taxonomy" id="2687306"/>
    <lineage>
        <taxon>Bacteria</taxon>
        <taxon>Pseudomonadati</taxon>
        <taxon>Pseudomonadota</taxon>
        <taxon>Alphaproteobacteria</taxon>
        <taxon>Acetobacterales</taxon>
        <taxon>Acetobacteraceae</taxon>
        <taxon>Plastoroseomonas</taxon>
    </lineage>
</organism>
<gene>
    <name evidence="2" type="ORF">GXW71_31590</name>
</gene>
<feature type="domain" description="Pyridoxamine 5'-phosphate oxidase N-terminal" evidence="1">
    <location>
        <begin position="38"/>
        <end position="157"/>
    </location>
</feature>
<dbReference type="Gene3D" id="2.30.110.10">
    <property type="entry name" value="Electron Transport, Fmn-binding Protein, Chain A"/>
    <property type="match status" value="1"/>
</dbReference>
<dbReference type="Pfam" id="PF01243">
    <property type="entry name" value="PNPOx_N"/>
    <property type="match status" value="1"/>
</dbReference>
<dbReference type="SUPFAM" id="SSF50475">
    <property type="entry name" value="FMN-binding split barrel"/>
    <property type="match status" value="1"/>
</dbReference>
<dbReference type="PANTHER" id="PTHR42815:SF2">
    <property type="entry name" value="FAD-BINDING, PUTATIVE (AFU_ORTHOLOGUE AFUA_6G07600)-RELATED"/>
    <property type="match status" value="1"/>
</dbReference>
<dbReference type="Proteomes" id="UP001196870">
    <property type="component" value="Unassembled WGS sequence"/>
</dbReference>
<dbReference type="EMBL" id="JAAGBB010000075">
    <property type="protein sequence ID" value="MBR0668936.1"/>
    <property type="molecule type" value="Genomic_DNA"/>
</dbReference>
<protein>
    <submittedName>
        <fullName evidence="2">Flavin-nucleotide-binding protein</fullName>
    </submittedName>
</protein>
<dbReference type="InterPro" id="IPR012349">
    <property type="entry name" value="Split_barrel_FMN-bd"/>
</dbReference>
<reference evidence="3" key="1">
    <citation type="journal article" date="2021" name="Syst. Appl. Microbiol.">
        <title>Roseomonas hellenica sp. nov., isolated from roots of wild-growing Alkanna tinctoria.</title>
        <authorList>
            <person name="Rat A."/>
            <person name="Naranjo H.D."/>
            <person name="Lebbe L."/>
            <person name="Cnockaert M."/>
            <person name="Krigas N."/>
            <person name="Grigoriadou K."/>
            <person name="Maloupa E."/>
            <person name="Willems A."/>
        </authorList>
    </citation>
    <scope>NUCLEOTIDE SEQUENCE [LARGE SCALE GENOMIC DNA]</scope>
    <source>
        <strain evidence="3">LMG 31523</strain>
    </source>
</reference>
<dbReference type="PANTHER" id="PTHR42815">
    <property type="entry name" value="FAD-BINDING, PUTATIVE (AFU_ORTHOLOGUE AFUA_6G07600)-RELATED"/>
    <property type="match status" value="1"/>
</dbReference>
<sequence length="209" mass="22296">MDNLPASDPFAVATPEALAALYAAPSQRALEKVVPKLDATARAFIAASPFCILATNGSRGLHATPRGDLPGFVVPLEDGRLAMPDRRGNNRIEALRDILEDPRVALLFLAPGANETLRVNGLARLTADPALKARFAMNGVEPATVILIDVQEVYMQCGRAVLRGKIWAGREAPAAVPTAGEMLASHLNGQVDAKEIDEGSYKQAMKVLY</sequence>
<evidence type="ECO:0000313" key="3">
    <source>
        <dbReference type="Proteomes" id="UP001196870"/>
    </source>
</evidence>
<dbReference type="RefSeq" id="WP_211857243.1">
    <property type="nucleotide sequence ID" value="NZ_JAAGBB010000075.1"/>
</dbReference>
<comment type="caution">
    <text evidence="2">The sequence shown here is derived from an EMBL/GenBank/DDBJ whole genome shotgun (WGS) entry which is preliminary data.</text>
</comment>
<accession>A0ABS5F8X4</accession>
<keyword evidence="3" id="KW-1185">Reference proteome</keyword>
<dbReference type="InterPro" id="IPR024029">
    <property type="entry name" value="Pyridox_Oxase_FMN-dep"/>
</dbReference>
<dbReference type="InterPro" id="IPR011576">
    <property type="entry name" value="Pyridox_Oxase_N"/>
</dbReference>